<dbReference type="Proteomes" id="UP001189429">
    <property type="component" value="Unassembled WGS sequence"/>
</dbReference>
<comment type="caution">
    <text evidence="2">The sequence shown here is derived from an EMBL/GenBank/DDBJ whole genome shotgun (WGS) entry which is preliminary data.</text>
</comment>
<proteinExistence type="predicted"/>
<evidence type="ECO:0000313" key="2">
    <source>
        <dbReference type="EMBL" id="CAK0809120.1"/>
    </source>
</evidence>
<feature type="non-terminal residue" evidence="2">
    <location>
        <position position="88"/>
    </location>
</feature>
<sequence>MPAASRDGHAEQRTELRKLEEESEARDQELERLQKDQVQIEADKRAILELGQRAQGLKQELEELQGRGRSMAEGPQFGRCAITEAALT</sequence>
<accession>A0ABN9QV53</accession>
<feature type="region of interest" description="Disordered" evidence="1">
    <location>
        <begin position="1"/>
        <end position="30"/>
    </location>
</feature>
<organism evidence="2 3">
    <name type="scientific">Prorocentrum cordatum</name>
    <dbReference type="NCBI Taxonomy" id="2364126"/>
    <lineage>
        <taxon>Eukaryota</taxon>
        <taxon>Sar</taxon>
        <taxon>Alveolata</taxon>
        <taxon>Dinophyceae</taxon>
        <taxon>Prorocentrales</taxon>
        <taxon>Prorocentraceae</taxon>
        <taxon>Prorocentrum</taxon>
    </lineage>
</organism>
<keyword evidence="3" id="KW-1185">Reference proteome</keyword>
<gene>
    <name evidence="2" type="ORF">PCOR1329_LOCUS14453</name>
</gene>
<protein>
    <submittedName>
        <fullName evidence="2">Uncharacterized protein</fullName>
    </submittedName>
</protein>
<reference evidence="2" key="1">
    <citation type="submission" date="2023-10" db="EMBL/GenBank/DDBJ databases">
        <authorList>
            <person name="Chen Y."/>
            <person name="Shah S."/>
            <person name="Dougan E. K."/>
            <person name="Thang M."/>
            <person name="Chan C."/>
        </authorList>
    </citation>
    <scope>NUCLEOTIDE SEQUENCE [LARGE SCALE GENOMIC DNA]</scope>
</reference>
<name>A0ABN9QV53_9DINO</name>
<evidence type="ECO:0000256" key="1">
    <source>
        <dbReference type="SAM" id="MobiDB-lite"/>
    </source>
</evidence>
<dbReference type="EMBL" id="CAUYUJ010004323">
    <property type="protein sequence ID" value="CAK0809120.1"/>
    <property type="molecule type" value="Genomic_DNA"/>
</dbReference>
<evidence type="ECO:0000313" key="3">
    <source>
        <dbReference type="Proteomes" id="UP001189429"/>
    </source>
</evidence>